<dbReference type="Proteomes" id="UP000429607">
    <property type="component" value="Unassembled WGS sequence"/>
</dbReference>
<evidence type="ECO:0000313" key="7">
    <source>
        <dbReference type="Proteomes" id="UP000435112"/>
    </source>
</evidence>
<dbReference type="EMBL" id="QXFU01003124">
    <property type="protein sequence ID" value="KAE8978127.1"/>
    <property type="molecule type" value="Genomic_DNA"/>
</dbReference>
<dbReference type="Proteomes" id="UP000434957">
    <property type="component" value="Unassembled WGS sequence"/>
</dbReference>
<dbReference type="EMBL" id="QXFT01003235">
    <property type="protein sequence ID" value="KAE9287850.1"/>
    <property type="molecule type" value="Genomic_DNA"/>
</dbReference>
<sequence length="53" mass="6022">MHVGSMWSLGLALRRELPLLNLLLLSKPQQPRSRSLRPRHPAFQPSYCARGNA</sequence>
<dbReference type="Proteomes" id="UP000435112">
    <property type="component" value="Unassembled WGS sequence"/>
</dbReference>
<keyword evidence="6" id="KW-1185">Reference proteome</keyword>
<gene>
    <name evidence="3" type="ORF">PR001_g15819</name>
    <name evidence="2" type="ORF">PR002_g24806</name>
    <name evidence="4" type="ORF">PR003_g25948</name>
</gene>
<reference evidence="5 7" key="1">
    <citation type="submission" date="2018-09" db="EMBL/GenBank/DDBJ databases">
        <title>Genomic investigation of the strawberry pathogen Phytophthora fragariae indicates pathogenicity is determined by transcriptional variation in three key races.</title>
        <authorList>
            <person name="Adams T.M."/>
            <person name="Armitage A.D."/>
            <person name="Sobczyk M.K."/>
            <person name="Bates H.J."/>
            <person name="Dunwell J.M."/>
            <person name="Nellist C.F."/>
            <person name="Harrison R.J."/>
        </authorList>
    </citation>
    <scope>NUCLEOTIDE SEQUENCE [LARGE SCALE GENOMIC DNA]</scope>
    <source>
        <strain evidence="3 5">SCRP249</strain>
        <strain evidence="2 7">SCRP324</strain>
        <strain evidence="4 6">SCRP333</strain>
    </source>
</reference>
<protein>
    <submittedName>
        <fullName evidence="3">Uncharacterized protein</fullName>
    </submittedName>
</protein>
<proteinExistence type="predicted"/>
<feature type="region of interest" description="Disordered" evidence="1">
    <location>
        <begin position="29"/>
        <end position="53"/>
    </location>
</feature>
<dbReference type="EMBL" id="QXFV01001212">
    <property type="protein sequence ID" value="KAE9011822.1"/>
    <property type="molecule type" value="Genomic_DNA"/>
</dbReference>
<evidence type="ECO:0000313" key="2">
    <source>
        <dbReference type="EMBL" id="KAE8978127.1"/>
    </source>
</evidence>
<evidence type="ECO:0000313" key="6">
    <source>
        <dbReference type="Proteomes" id="UP000434957"/>
    </source>
</evidence>
<comment type="caution">
    <text evidence="3">The sequence shown here is derived from an EMBL/GenBank/DDBJ whole genome shotgun (WGS) entry which is preliminary data.</text>
</comment>
<evidence type="ECO:0000313" key="4">
    <source>
        <dbReference type="EMBL" id="KAE9287850.1"/>
    </source>
</evidence>
<accession>A0A6A3KWS7</accession>
<evidence type="ECO:0000256" key="1">
    <source>
        <dbReference type="SAM" id="MobiDB-lite"/>
    </source>
</evidence>
<evidence type="ECO:0000313" key="3">
    <source>
        <dbReference type="EMBL" id="KAE9011822.1"/>
    </source>
</evidence>
<dbReference type="AlphaFoldDB" id="A0A6A3KWS7"/>
<organism evidence="3 5">
    <name type="scientific">Phytophthora rubi</name>
    <dbReference type="NCBI Taxonomy" id="129364"/>
    <lineage>
        <taxon>Eukaryota</taxon>
        <taxon>Sar</taxon>
        <taxon>Stramenopiles</taxon>
        <taxon>Oomycota</taxon>
        <taxon>Peronosporomycetes</taxon>
        <taxon>Peronosporales</taxon>
        <taxon>Peronosporaceae</taxon>
        <taxon>Phytophthora</taxon>
    </lineage>
</organism>
<evidence type="ECO:0000313" key="5">
    <source>
        <dbReference type="Proteomes" id="UP000429607"/>
    </source>
</evidence>
<name>A0A6A3KWS7_9STRA</name>